<evidence type="ECO:0000313" key="3">
    <source>
        <dbReference type="Proteomes" id="UP000509441"/>
    </source>
</evidence>
<organism evidence="2 3">
    <name type="scientific">Nitrosopumilus oxyclinae</name>
    <dbReference type="NCBI Taxonomy" id="1959104"/>
    <lineage>
        <taxon>Archaea</taxon>
        <taxon>Nitrososphaerota</taxon>
        <taxon>Nitrososphaeria</taxon>
        <taxon>Nitrosopumilales</taxon>
        <taxon>Nitrosopumilaceae</taxon>
        <taxon>Nitrosopumilus</taxon>
    </lineage>
</organism>
<dbReference type="GO" id="GO:0008821">
    <property type="term" value="F:crossover junction DNA endonuclease activity"/>
    <property type="evidence" value="ECO:0007669"/>
    <property type="project" value="UniProtKB-EC"/>
</dbReference>
<protein>
    <submittedName>
        <fullName evidence="2">Resolvase</fullName>
    </submittedName>
</protein>
<dbReference type="Gene3D" id="3.40.1350.10">
    <property type="match status" value="1"/>
</dbReference>
<dbReference type="InterPro" id="IPR011856">
    <property type="entry name" value="tRNA_endonuc-like_dom_sf"/>
</dbReference>
<dbReference type="Pfam" id="PF01870">
    <property type="entry name" value="Hjc"/>
    <property type="match status" value="1"/>
</dbReference>
<dbReference type="KEGG" id="nox:C5F49_04590"/>
<dbReference type="InterPro" id="IPR011335">
    <property type="entry name" value="Restrct_endonuc-II-like"/>
</dbReference>
<dbReference type="GeneID" id="56061221"/>
<gene>
    <name evidence="2" type="ORF">C5F49_04590</name>
</gene>
<proteinExistence type="predicted"/>
<dbReference type="AlphaFoldDB" id="A0A7D5M1D5"/>
<dbReference type="OrthoDB" id="10109at2157"/>
<comment type="catalytic activity">
    <reaction evidence="1">
        <text>Endonucleolytic cleavage at a junction such as a reciprocal single-stranded crossover between two homologous DNA duplexes (Holliday junction).</text>
        <dbReference type="EC" id="3.1.21.10"/>
    </reaction>
</comment>
<dbReference type="EMBL" id="CP026994">
    <property type="protein sequence ID" value="QLH04666.1"/>
    <property type="molecule type" value="Genomic_DNA"/>
</dbReference>
<dbReference type="InterPro" id="IPR002732">
    <property type="entry name" value="Hjc"/>
</dbReference>
<dbReference type="Proteomes" id="UP000509441">
    <property type="component" value="Chromosome"/>
</dbReference>
<name>A0A7D5M1D5_9ARCH</name>
<evidence type="ECO:0000313" key="2">
    <source>
        <dbReference type="EMBL" id="QLH04666.1"/>
    </source>
</evidence>
<dbReference type="SUPFAM" id="SSF52980">
    <property type="entry name" value="Restriction endonuclease-like"/>
    <property type="match status" value="1"/>
</dbReference>
<dbReference type="GO" id="GO:0003676">
    <property type="term" value="F:nucleic acid binding"/>
    <property type="evidence" value="ECO:0007669"/>
    <property type="project" value="InterPro"/>
</dbReference>
<evidence type="ECO:0000256" key="1">
    <source>
        <dbReference type="ARBA" id="ARBA00029354"/>
    </source>
</evidence>
<accession>A0A7D5M1D5</accession>
<sequence>MVLRSKFSALTVTKQKENLPPITNNQRAARTRRQRGYQWEDTIVKRFNNTDDWKAFRLGSPSIALPDVLAVNTDNSAIFTIEAKSGTSTSLPVPADQIERCLSWIKTFDIYKKRNVLLAFKFLSKKRIDIGKYENRELREYFKIWDESLEITDCVCTYEGKFYAKIEGSRKELFLKECKMPFKTKQRTSAKSD</sequence>
<dbReference type="RefSeq" id="WP_179361875.1">
    <property type="nucleotide sequence ID" value="NZ_CP026994.1"/>
</dbReference>
<reference evidence="2 3" key="1">
    <citation type="submission" date="2018-02" db="EMBL/GenBank/DDBJ databases">
        <title>Complete genome of Nitrosopumilus oxyclinae HCE1.</title>
        <authorList>
            <person name="Qin W."/>
            <person name="Zheng Y."/>
            <person name="Stahl D.A."/>
        </authorList>
    </citation>
    <scope>NUCLEOTIDE SEQUENCE [LARGE SCALE GENOMIC DNA]</scope>
    <source>
        <strain evidence="2 3">HCE1</strain>
    </source>
</reference>
<keyword evidence="3" id="KW-1185">Reference proteome</keyword>